<keyword evidence="8" id="KW-1185">Reference proteome</keyword>
<dbReference type="AlphaFoldDB" id="A0AAD1WQ35"/>
<dbReference type="PANTHER" id="PTHR20922">
    <property type="entry name" value="DNL-TYPE ZINC FINGER PROTEIN"/>
    <property type="match status" value="1"/>
</dbReference>
<dbReference type="Proteomes" id="UP001295444">
    <property type="component" value="Chromosome 09"/>
</dbReference>
<dbReference type="GO" id="GO:0006457">
    <property type="term" value="P:protein folding"/>
    <property type="evidence" value="ECO:0007669"/>
    <property type="project" value="TreeGrafter"/>
</dbReference>
<evidence type="ECO:0000256" key="2">
    <source>
        <dbReference type="ARBA" id="ARBA00022771"/>
    </source>
</evidence>
<organism evidence="7 8">
    <name type="scientific">Pelobates cultripes</name>
    <name type="common">Western spadefoot toad</name>
    <dbReference type="NCBI Taxonomy" id="61616"/>
    <lineage>
        <taxon>Eukaryota</taxon>
        <taxon>Metazoa</taxon>
        <taxon>Chordata</taxon>
        <taxon>Craniata</taxon>
        <taxon>Vertebrata</taxon>
        <taxon>Euteleostomi</taxon>
        <taxon>Amphibia</taxon>
        <taxon>Batrachia</taxon>
        <taxon>Anura</taxon>
        <taxon>Pelobatoidea</taxon>
        <taxon>Pelobatidae</taxon>
        <taxon>Pelobates</taxon>
    </lineage>
</organism>
<evidence type="ECO:0000259" key="6">
    <source>
        <dbReference type="PROSITE" id="PS51501"/>
    </source>
</evidence>
<dbReference type="GO" id="GO:0051087">
    <property type="term" value="F:protein-folding chaperone binding"/>
    <property type="evidence" value="ECO:0007669"/>
    <property type="project" value="TreeGrafter"/>
</dbReference>
<dbReference type="GO" id="GO:0005739">
    <property type="term" value="C:mitochondrion"/>
    <property type="evidence" value="ECO:0007669"/>
    <property type="project" value="TreeGrafter"/>
</dbReference>
<keyword evidence="3" id="KW-0862">Zinc</keyword>
<reference evidence="7" key="1">
    <citation type="submission" date="2022-03" db="EMBL/GenBank/DDBJ databases">
        <authorList>
            <person name="Alioto T."/>
            <person name="Alioto T."/>
            <person name="Gomez Garrido J."/>
        </authorList>
    </citation>
    <scope>NUCLEOTIDE SEQUENCE</scope>
</reference>
<dbReference type="PANTHER" id="PTHR20922:SF13">
    <property type="entry name" value="DNL-TYPE ZINC FINGER PROTEIN"/>
    <property type="match status" value="1"/>
</dbReference>
<feature type="region of interest" description="Disordered" evidence="5">
    <location>
        <begin position="194"/>
        <end position="220"/>
    </location>
</feature>
<feature type="domain" description="DNL-type" evidence="6">
    <location>
        <begin position="107"/>
        <end position="204"/>
    </location>
</feature>
<keyword evidence="1" id="KW-0479">Metal-binding</keyword>
<feature type="compositionally biased region" description="Basic and acidic residues" evidence="5">
    <location>
        <begin position="195"/>
        <end position="209"/>
    </location>
</feature>
<evidence type="ECO:0000256" key="3">
    <source>
        <dbReference type="ARBA" id="ARBA00022833"/>
    </source>
</evidence>
<feature type="compositionally biased region" description="Polar residues" evidence="5">
    <location>
        <begin position="211"/>
        <end position="220"/>
    </location>
</feature>
<accession>A0AAD1WQ35</accession>
<name>A0AAD1WQ35_PELCU</name>
<evidence type="ECO:0000313" key="7">
    <source>
        <dbReference type="EMBL" id="CAH2316737.1"/>
    </source>
</evidence>
<dbReference type="GO" id="GO:0030150">
    <property type="term" value="P:protein import into mitochondrial matrix"/>
    <property type="evidence" value="ECO:0007669"/>
    <property type="project" value="TreeGrafter"/>
</dbReference>
<evidence type="ECO:0000256" key="1">
    <source>
        <dbReference type="ARBA" id="ARBA00022723"/>
    </source>
</evidence>
<sequence length="220" mass="24338">MAAAELAFTSALSGRLPLSNLAMLVSSCRFLQVLGRTAGYEGQGALRVRGLPETRALWVRSDAHVTWYSRLCAPSSAIRPQSTYLVPLHRNLHTSSTHHGEPTLGQIQSTHYHLIYTCKVCSTRSRKTISKIAYHKGVVIVKCPGCKNHHIIADNLGWFSDLQGKRNIEEILAAKGEKVHRVQGEDAVEILLHNTAEDHHPKNPEDKVEAPTSQPDKPDT</sequence>
<dbReference type="InterPro" id="IPR007853">
    <property type="entry name" value="Znf_DNL-typ"/>
</dbReference>
<dbReference type="GO" id="GO:0008270">
    <property type="term" value="F:zinc ion binding"/>
    <property type="evidence" value="ECO:0007669"/>
    <property type="project" value="UniProtKB-KW"/>
</dbReference>
<evidence type="ECO:0000313" key="8">
    <source>
        <dbReference type="Proteomes" id="UP001295444"/>
    </source>
</evidence>
<evidence type="ECO:0000256" key="4">
    <source>
        <dbReference type="PROSITE-ProRule" id="PRU00834"/>
    </source>
</evidence>
<proteinExistence type="predicted"/>
<dbReference type="GO" id="GO:0050821">
    <property type="term" value="P:protein stabilization"/>
    <property type="evidence" value="ECO:0007669"/>
    <property type="project" value="TreeGrafter"/>
</dbReference>
<dbReference type="InterPro" id="IPR024158">
    <property type="entry name" value="Mt_import_TIM15"/>
</dbReference>
<evidence type="ECO:0000256" key="5">
    <source>
        <dbReference type="SAM" id="MobiDB-lite"/>
    </source>
</evidence>
<dbReference type="PROSITE" id="PS51501">
    <property type="entry name" value="ZF_DNL"/>
    <property type="match status" value="1"/>
</dbReference>
<protein>
    <submittedName>
        <fullName evidence="7">DNL-type zinc finger</fullName>
    </submittedName>
</protein>
<keyword evidence="2 4" id="KW-0863">Zinc-finger</keyword>
<dbReference type="Pfam" id="PF05180">
    <property type="entry name" value="zf-DNL"/>
    <property type="match status" value="1"/>
</dbReference>
<gene>
    <name evidence="7" type="ORF">PECUL_23A053976</name>
</gene>
<dbReference type="EMBL" id="OW240920">
    <property type="protein sequence ID" value="CAH2316737.1"/>
    <property type="molecule type" value="Genomic_DNA"/>
</dbReference>